<name>A0A6B0UJR6_IXORI</name>
<dbReference type="AlphaFoldDB" id="A0A6B0UJR6"/>
<proteinExistence type="predicted"/>
<accession>A0A6B0UJR6</accession>
<evidence type="ECO:0000313" key="1">
    <source>
        <dbReference type="EMBL" id="MXU89875.1"/>
    </source>
</evidence>
<organism evidence="1">
    <name type="scientific">Ixodes ricinus</name>
    <name type="common">Common tick</name>
    <name type="synonym">Acarus ricinus</name>
    <dbReference type="NCBI Taxonomy" id="34613"/>
    <lineage>
        <taxon>Eukaryota</taxon>
        <taxon>Metazoa</taxon>
        <taxon>Ecdysozoa</taxon>
        <taxon>Arthropoda</taxon>
        <taxon>Chelicerata</taxon>
        <taxon>Arachnida</taxon>
        <taxon>Acari</taxon>
        <taxon>Parasitiformes</taxon>
        <taxon>Ixodida</taxon>
        <taxon>Ixodoidea</taxon>
        <taxon>Ixodidae</taxon>
        <taxon>Ixodinae</taxon>
        <taxon>Ixodes</taxon>
    </lineage>
</organism>
<sequence length="111" mass="12692">MRASWLVRYFSSRSLDYKVLLCFLVTTNAVVSDRIRTTGKLFDCLASSASFLLSITLRRHTNLERVRISKAWWKARGVCWKPGVRKRCPAILIFSATVTCKYVSAVLVTCR</sequence>
<dbReference type="EMBL" id="GIFC01007792">
    <property type="protein sequence ID" value="MXU89875.1"/>
    <property type="molecule type" value="Transcribed_RNA"/>
</dbReference>
<protein>
    <submittedName>
        <fullName evidence="1">Putative secreted protein</fullName>
    </submittedName>
</protein>
<reference evidence="1" key="1">
    <citation type="submission" date="2019-12" db="EMBL/GenBank/DDBJ databases">
        <title>An insight into the sialome of adult female Ixodes ricinus ticks feeding for 6 days.</title>
        <authorList>
            <person name="Perner J."/>
            <person name="Ribeiro J.M.C."/>
        </authorList>
    </citation>
    <scope>NUCLEOTIDE SEQUENCE</scope>
    <source>
        <strain evidence="1">Semi-engorged</strain>
        <tissue evidence="1">Salivary glands</tissue>
    </source>
</reference>